<dbReference type="KEGG" id="tig:THII_0326"/>
<dbReference type="EMBL" id="AP014633">
    <property type="protein sequence ID" value="BAP54623.1"/>
    <property type="molecule type" value="Genomic_DNA"/>
</dbReference>
<dbReference type="Proteomes" id="UP000031623">
    <property type="component" value="Chromosome"/>
</dbReference>
<dbReference type="SUPFAM" id="SSF53474">
    <property type="entry name" value="alpha/beta-Hydrolases"/>
    <property type="match status" value="1"/>
</dbReference>
<dbReference type="InterPro" id="IPR029058">
    <property type="entry name" value="AB_hydrolase_fold"/>
</dbReference>
<proteinExistence type="predicted"/>
<dbReference type="InterPro" id="IPR000073">
    <property type="entry name" value="AB_hydrolase_1"/>
</dbReference>
<dbReference type="OrthoDB" id="2086224at2"/>
<reference evidence="2 3" key="1">
    <citation type="journal article" date="2014" name="ISME J.">
        <title>Ecophysiology of Thioploca ingrica as revealed by the complete genome sequence supplemented with proteomic evidence.</title>
        <authorList>
            <person name="Kojima H."/>
            <person name="Ogura Y."/>
            <person name="Yamamoto N."/>
            <person name="Togashi T."/>
            <person name="Mori H."/>
            <person name="Watanabe T."/>
            <person name="Nemoto F."/>
            <person name="Kurokawa K."/>
            <person name="Hayashi T."/>
            <person name="Fukui M."/>
        </authorList>
    </citation>
    <scope>NUCLEOTIDE SEQUENCE [LARGE SCALE GENOMIC DNA]</scope>
</reference>
<dbReference type="AlphaFoldDB" id="A0A090AAS3"/>
<evidence type="ECO:0000313" key="2">
    <source>
        <dbReference type="EMBL" id="BAP54623.1"/>
    </source>
</evidence>
<protein>
    <recommendedName>
        <fullName evidence="1">AB hydrolase-1 domain-containing protein</fullName>
    </recommendedName>
</protein>
<name>A0A090AAS3_9GAMM</name>
<evidence type="ECO:0000313" key="3">
    <source>
        <dbReference type="Proteomes" id="UP000031623"/>
    </source>
</evidence>
<accession>A0A090AAS3</accession>
<feature type="domain" description="AB hydrolase-1" evidence="1">
    <location>
        <begin position="42"/>
        <end position="100"/>
    </location>
</feature>
<gene>
    <name evidence="2" type="ORF">THII_0326</name>
</gene>
<sequence>MKTGLGLCGYACTPWIWHRLTQYLTPPLDLQLVTWPTALLPHFHTVSDFVDWLIQDEIKNHHYDFILGHSMGGIVAIQMAAFLPKIKQVILLDSFITPPSRFFQNLFEPSISKELQNQIINMLNLEKEHYSPRLADALRKINLSGLFSQLHCQVTALYGDRGYSDLKQLASQLRWSSELLDKIALGFVSNANHFPMLENPQATAEILLKILNNPNAG</sequence>
<dbReference type="Gene3D" id="3.40.50.1820">
    <property type="entry name" value="alpha/beta hydrolase"/>
    <property type="match status" value="1"/>
</dbReference>
<dbReference type="STRING" id="40754.THII_0326"/>
<dbReference type="Pfam" id="PF00561">
    <property type="entry name" value="Abhydrolase_1"/>
    <property type="match status" value="1"/>
</dbReference>
<keyword evidence="3" id="KW-1185">Reference proteome</keyword>
<evidence type="ECO:0000259" key="1">
    <source>
        <dbReference type="Pfam" id="PF00561"/>
    </source>
</evidence>
<dbReference type="HOGENOM" id="CLU_1270681_0_0_6"/>
<organism evidence="2 3">
    <name type="scientific">Thioploca ingrica</name>
    <dbReference type="NCBI Taxonomy" id="40754"/>
    <lineage>
        <taxon>Bacteria</taxon>
        <taxon>Pseudomonadati</taxon>
        <taxon>Pseudomonadota</taxon>
        <taxon>Gammaproteobacteria</taxon>
        <taxon>Thiotrichales</taxon>
        <taxon>Thiotrichaceae</taxon>
        <taxon>Thioploca</taxon>
    </lineage>
</organism>